<evidence type="ECO:0000256" key="11">
    <source>
        <dbReference type="ARBA" id="ARBA00022737"/>
    </source>
</evidence>
<evidence type="ECO:0000256" key="14">
    <source>
        <dbReference type="ARBA" id="ARBA00022840"/>
    </source>
</evidence>
<comment type="catalytic activity">
    <reaction evidence="20">
        <text>L-seryl-[protein] + ATP = O-phospho-L-seryl-[protein] + ADP + H(+)</text>
        <dbReference type="Rhea" id="RHEA:17989"/>
        <dbReference type="Rhea" id="RHEA-COMP:9863"/>
        <dbReference type="Rhea" id="RHEA-COMP:11604"/>
        <dbReference type="ChEBI" id="CHEBI:15378"/>
        <dbReference type="ChEBI" id="CHEBI:29999"/>
        <dbReference type="ChEBI" id="CHEBI:30616"/>
        <dbReference type="ChEBI" id="CHEBI:83421"/>
        <dbReference type="ChEBI" id="CHEBI:456216"/>
        <dbReference type="EC" id="2.7.11.1"/>
    </reaction>
</comment>
<dbReference type="InterPro" id="IPR001611">
    <property type="entry name" value="Leu-rich_rpt"/>
</dbReference>
<dbReference type="Pfam" id="PF00560">
    <property type="entry name" value="LRR_1"/>
    <property type="match status" value="6"/>
</dbReference>
<keyword evidence="17" id="KW-0675">Receptor</keyword>
<evidence type="ECO:0000256" key="9">
    <source>
        <dbReference type="ARBA" id="ARBA00022692"/>
    </source>
</evidence>
<keyword evidence="10 22" id="KW-0732">Signal</keyword>
<dbReference type="Pfam" id="PF08263">
    <property type="entry name" value="LRRNT_2"/>
    <property type="match status" value="1"/>
</dbReference>
<keyword evidence="14" id="KW-0067">ATP-binding</keyword>
<evidence type="ECO:0000256" key="22">
    <source>
        <dbReference type="SAM" id="SignalP"/>
    </source>
</evidence>
<dbReference type="InterPro" id="IPR013210">
    <property type="entry name" value="LRR_N_plant-typ"/>
</dbReference>
<keyword evidence="16 21" id="KW-0472">Membrane</keyword>
<evidence type="ECO:0000256" key="1">
    <source>
        <dbReference type="ARBA" id="ARBA00004251"/>
    </source>
</evidence>
<evidence type="ECO:0000256" key="21">
    <source>
        <dbReference type="SAM" id="Phobius"/>
    </source>
</evidence>
<keyword evidence="4" id="KW-1003">Cell membrane</keyword>
<evidence type="ECO:0000256" key="2">
    <source>
        <dbReference type="ARBA" id="ARBA00008684"/>
    </source>
</evidence>
<dbReference type="Gene3D" id="3.80.10.10">
    <property type="entry name" value="Ribonuclease Inhibitor"/>
    <property type="match status" value="5"/>
</dbReference>
<evidence type="ECO:0000256" key="4">
    <source>
        <dbReference type="ARBA" id="ARBA00022475"/>
    </source>
</evidence>
<dbReference type="KEGG" id="sbi:8069400"/>
<evidence type="ECO:0000256" key="17">
    <source>
        <dbReference type="ARBA" id="ARBA00023170"/>
    </source>
</evidence>
<dbReference type="Pfam" id="PF13855">
    <property type="entry name" value="LRR_8"/>
    <property type="match status" value="1"/>
</dbReference>
<reference evidence="24" key="2">
    <citation type="submission" date="2020-10" db="EMBL/GenBank/DDBJ databases">
        <authorList>
            <person name="Cooper E.A."/>
            <person name="Brenton Z.W."/>
            <person name="Flinn B.S."/>
            <person name="Jenkins J."/>
            <person name="Shu S."/>
            <person name="Flowers D."/>
            <person name="Luo F."/>
            <person name="Wang Y."/>
            <person name="Xia P."/>
            <person name="Barry K."/>
            <person name="Daum C."/>
            <person name="Lipzen A."/>
            <person name="Yoshinaga Y."/>
            <person name="Schmutz J."/>
            <person name="Saski C."/>
            <person name="Vermerris W."/>
            <person name="Kresovich S."/>
        </authorList>
    </citation>
    <scope>NUCLEOTIDE SEQUENCE</scope>
</reference>
<dbReference type="FunFam" id="3.80.10.10:FF:000275">
    <property type="entry name" value="Leucine-rich repeat receptor-like protein kinase"/>
    <property type="match status" value="1"/>
</dbReference>
<evidence type="ECO:0000256" key="16">
    <source>
        <dbReference type="ARBA" id="ARBA00023136"/>
    </source>
</evidence>
<dbReference type="PROSITE" id="PS51450">
    <property type="entry name" value="LRR"/>
    <property type="match status" value="1"/>
</dbReference>
<dbReference type="FunFam" id="1.10.510.10:FF:000358">
    <property type="entry name" value="Putative leucine-rich repeat receptor-like serine/threonine-protein kinase"/>
    <property type="match status" value="1"/>
</dbReference>
<dbReference type="InterPro" id="IPR051716">
    <property type="entry name" value="Plant_RL_S/T_kinase"/>
</dbReference>
<evidence type="ECO:0000256" key="19">
    <source>
        <dbReference type="ARBA" id="ARBA00047899"/>
    </source>
</evidence>
<evidence type="ECO:0000256" key="5">
    <source>
        <dbReference type="ARBA" id="ARBA00022527"/>
    </source>
</evidence>
<feature type="chain" id="PRO_5037918877" description="non-specific serine/threonine protein kinase" evidence="22">
    <location>
        <begin position="28"/>
        <end position="1080"/>
    </location>
</feature>
<keyword evidence="12" id="KW-0547">Nucleotide-binding</keyword>
<keyword evidence="5" id="KW-0723">Serine/threonine-protein kinase</keyword>
<feature type="signal peptide" evidence="22">
    <location>
        <begin position="1"/>
        <end position="27"/>
    </location>
</feature>
<evidence type="ECO:0000313" key="24">
    <source>
        <dbReference type="EMBL" id="KAG0525176.1"/>
    </source>
</evidence>
<evidence type="ECO:0000256" key="20">
    <source>
        <dbReference type="ARBA" id="ARBA00048679"/>
    </source>
</evidence>
<name>A0A921UC61_SORBI</name>
<comment type="similarity">
    <text evidence="2">Belongs to the protein kinase superfamily. Ser/Thr protein kinase family.</text>
</comment>
<dbReference type="PANTHER" id="PTHR48053:SF37">
    <property type="entry name" value="LEUCINE-RICH REPEAT PROTEIN KINASE FAMILY PROTEIN"/>
    <property type="match status" value="1"/>
</dbReference>
<dbReference type="InterPro" id="IPR011009">
    <property type="entry name" value="Kinase-like_dom_sf"/>
</dbReference>
<evidence type="ECO:0000256" key="6">
    <source>
        <dbReference type="ARBA" id="ARBA00022553"/>
    </source>
</evidence>
<dbReference type="EMBL" id="CM027685">
    <property type="protein sequence ID" value="KAG0525176.1"/>
    <property type="molecule type" value="Genomic_DNA"/>
</dbReference>
<dbReference type="AlphaFoldDB" id="A0A921UC61"/>
<dbReference type="GO" id="GO:0004674">
    <property type="term" value="F:protein serine/threonine kinase activity"/>
    <property type="evidence" value="ECO:0007669"/>
    <property type="project" value="UniProtKB-KW"/>
</dbReference>
<evidence type="ECO:0000256" key="3">
    <source>
        <dbReference type="ARBA" id="ARBA00012513"/>
    </source>
</evidence>
<keyword evidence="8" id="KW-0808">Transferase</keyword>
<dbReference type="FunFam" id="3.80.10.10:FF:001158">
    <property type="entry name" value="Leucine-rich repeat protein kinase family protein"/>
    <property type="match status" value="1"/>
</dbReference>
<dbReference type="GO" id="GO:0005886">
    <property type="term" value="C:plasma membrane"/>
    <property type="evidence" value="ECO:0007669"/>
    <property type="project" value="UniProtKB-SubCell"/>
</dbReference>
<dbReference type="Proteomes" id="UP000807115">
    <property type="component" value="Chromosome 6"/>
</dbReference>
<keyword evidence="7" id="KW-0433">Leucine-rich repeat</keyword>
<reference evidence="24" key="1">
    <citation type="journal article" date="2019" name="BMC Genomics">
        <title>A new reference genome for Sorghum bicolor reveals high levels of sequence similarity between sweet and grain genotypes: implications for the genetics of sugar metabolism.</title>
        <authorList>
            <person name="Cooper E.A."/>
            <person name="Brenton Z.W."/>
            <person name="Flinn B.S."/>
            <person name="Jenkins J."/>
            <person name="Shu S."/>
            <person name="Flowers D."/>
            <person name="Luo F."/>
            <person name="Wang Y."/>
            <person name="Xia P."/>
            <person name="Barry K."/>
            <person name="Daum C."/>
            <person name="Lipzen A."/>
            <person name="Yoshinaga Y."/>
            <person name="Schmutz J."/>
            <person name="Saski C."/>
            <person name="Vermerris W."/>
            <person name="Kresovich S."/>
        </authorList>
    </citation>
    <scope>NUCLEOTIDE SEQUENCE</scope>
</reference>
<keyword evidence="11" id="KW-0677">Repeat</keyword>
<dbReference type="EC" id="2.7.11.1" evidence="3"/>
<evidence type="ECO:0000259" key="23">
    <source>
        <dbReference type="PROSITE" id="PS50011"/>
    </source>
</evidence>
<keyword evidence="9 21" id="KW-0812">Transmembrane</keyword>
<comment type="caution">
    <text evidence="24">The sequence shown here is derived from an EMBL/GenBank/DDBJ whole genome shotgun (WGS) entry which is preliminary data.</text>
</comment>
<keyword evidence="15 21" id="KW-1133">Transmembrane helix</keyword>
<feature type="transmembrane region" description="Helical" evidence="21">
    <location>
        <begin position="696"/>
        <end position="719"/>
    </location>
</feature>
<comment type="subcellular location">
    <subcellularLocation>
        <location evidence="1">Cell membrane</location>
        <topology evidence="1">Single-pass type I membrane protein</topology>
    </subcellularLocation>
</comment>
<feature type="domain" description="Protein kinase" evidence="23">
    <location>
        <begin position="772"/>
        <end position="1062"/>
    </location>
</feature>
<evidence type="ECO:0000256" key="10">
    <source>
        <dbReference type="ARBA" id="ARBA00022729"/>
    </source>
</evidence>
<dbReference type="Gene3D" id="1.10.510.10">
    <property type="entry name" value="Transferase(Phosphotransferase) domain 1"/>
    <property type="match status" value="1"/>
</dbReference>
<organism evidence="24 25">
    <name type="scientific">Sorghum bicolor</name>
    <name type="common">Sorghum</name>
    <name type="synonym">Sorghum vulgare</name>
    <dbReference type="NCBI Taxonomy" id="4558"/>
    <lineage>
        <taxon>Eukaryota</taxon>
        <taxon>Viridiplantae</taxon>
        <taxon>Streptophyta</taxon>
        <taxon>Embryophyta</taxon>
        <taxon>Tracheophyta</taxon>
        <taxon>Spermatophyta</taxon>
        <taxon>Magnoliopsida</taxon>
        <taxon>Liliopsida</taxon>
        <taxon>Poales</taxon>
        <taxon>Poaceae</taxon>
        <taxon>PACMAD clade</taxon>
        <taxon>Panicoideae</taxon>
        <taxon>Andropogonodae</taxon>
        <taxon>Andropogoneae</taxon>
        <taxon>Sorghinae</taxon>
        <taxon>Sorghum</taxon>
    </lineage>
</organism>
<dbReference type="InterPro" id="IPR032675">
    <property type="entry name" value="LRR_dom_sf"/>
</dbReference>
<protein>
    <recommendedName>
        <fullName evidence="3">non-specific serine/threonine protein kinase</fullName>
        <ecNumber evidence="3">2.7.11.1</ecNumber>
    </recommendedName>
</protein>
<proteinExistence type="inferred from homology"/>
<dbReference type="OrthoDB" id="676979at2759"/>
<keyword evidence="13" id="KW-0418">Kinase</keyword>
<dbReference type="GO" id="GO:0005524">
    <property type="term" value="F:ATP binding"/>
    <property type="evidence" value="ECO:0007669"/>
    <property type="project" value="UniProtKB-KW"/>
</dbReference>
<evidence type="ECO:0000256" key="8">
    <source>
        <dbReference type="ARBA" id="ARBA00022679"/>
    </source>
</evidence>
<keyword evidence="18" id="KW-0325">Glycoprotein</keyword>
<sequence>MCSIVSLLYCLLILLSINITVVTSAEANKTEIDRQALLCFKSGISSDPLGVLNSWRNTSRNFCNWSAVTCDVRHPIRVVSIDLTSMHLTGQISGCIANLTSLSQIHLADNSLSGAIPDELGMLPGLQTLMLAGNHLEGNIPDSLGSSMSLSYVNLANNSLTGSIPHSLASSSSLSTLILSRNSLTGEIPANLFYNSSALTTVDLQMNSFTGVIPPFDKVTALKNLCVTENFLSGGIPPSIGNISSLRFVLLGQNLLTGSVPESLGHISELFELDLSFNSLSGYVPMPLYNLSSLKYISLGSNRLVGQLPSYIGYSLPSLQVLIMQSNNLEGLIPASLENASNLQVLDLSNNSLYGRIPSLGSLAKLRQVLLGRNQLEVYDWQFLVSLTNCAQLKKLSLEGNMMNGSLPGSIGNLSTSLEYLLLGSNQISGSIPVEISNLVNLTMLSMENNFLSGSIPDKIGKLRNLFILNLSKNKLSGQIPSTVGNIAQLNQLYLDDNMLSGHIPASLGQCTRLAMLNLSVNNLDGSIPSEIFSISSLSLGLDLSNNNLTGTIPVGIGKLINLGLLNISSNKLSGQIPDDLGQCALLLSLQMEGNTLSGFIPRSLIELKAIQLMDLSENNLSGNIPDFFKDFKTLYYLNLSYNKLEGPIPTGGFFQNSSVVFLGGNKGLCSRSSTLALPVCDGAGATEPKKHGVPLLVVVIPSVTIALLLLLWFLVTLWKKRVFEFPSWEDILRMVCLVAETERREVKTFPHSNETLKKVSYSDILRATNCFSSVHTISSTRTGSVYVGRFKYDKSLVAIKVFNLNEPAAYESYFIECEVLRSTRHRNLMRPVTLCSTLDTGNHEFKALIFKFMVNGSLETWLHSEHYSGLPERVLSLGQRIHIAADVASALDYVHNQVSPPLVHCDLKPSNILLDKDMTARLSDFGSAKFLFPGLSVPKSLAEVGGTIGYMAPEYAMGSEIATEGDVYSFGVLLLEIVTGKHPTDDLFVDGLNLHNFAESMFPDRLAEIIDPHMAHEESQPCTEVWMQSCIVPLVALGLSCSMESPKDRPRMQDVCAKLFAIEDDFQKSHGQLLNSPCP</sequence>
<dbReference type="Pfam" id="PF23598">
    <property type="entry name" value="LRR_14"/>
    <property type="match status" value="1"/>
</dbReference>
<dbReference type="SMART" id="SM00369">
    <property type="entry name" value="LRR_TYP"/>
    <property type="match status" value="7"/>
</dbReference>
<dbReference type="SUPFAM" id="SSF52058">
    <property type="entry name" value="L domain-like"/>
    <property type="match status" value="1"/>
</dbReference>
<dbReference type="PANTHER" id="PTHR48053">
    <property type="entry name" value="LEUCINE RICH REPEAT FAMILY PROTEIN, EXPRESSED"/>
    <property type="match status" value="1"/>
</dbReference>
<dbReference type="InterPro" id="IPR003591">
    <property type="entry name" value="Leu-rich_rpt_typical-subtyp"/>
</dbReference>
<dbReference type="Pfam" id="PF00069">
    <property type="entry name" value="Pkinase"/>
    <property type="match status" value="1"/>
</dbReference>
<keyword evidence="6" id="KW-0597">Phosphoprotein</keyword>
<dbReference type="Gene3D" id="3.30.200.20">
    <property type="entry name" value="Phosphorylase Kinase, domain 1"/>
    <property type="match status" value="1"/>
</dbReference>
<evidence type="ECO:0000256" key="18">
    <source>
        <dbReference type="ARBA" id="ARBA00023180"/>
    </source>
</evidence>
<dbReference type="InterPro" id="IPR000719">
    <property type="entry name" value="Prot_kinase_dom"/>
</dbReference>
<evidence type="ECO:0000256" key="7">
    <source>
        <dbReference type="ARBA" id="ARBA00022614"/>
    </source>
</evidence>
<dbReference type="PROSITE" id="PS00108">
    <property type="entry name" value="PROTEIN_KINASE_ST"/>
    <property type="match status" value="1"/>
</dbReference>
<evidence type="ECO:0000256" key="15">
    <source>
        <dbReference type="ARBA" id="ARBA00022989"/>
    </source>
</evidence>
<dbReference type="PROSITE" id="PS50011">
    <property type="entry name" value="PROTEIN_KINASE_DOM"/>
    <property type="match status" value="1"/>
</dbReference>
<accession>A0A921UC61</accession>
<dbReference type="SMART" id="SM00220">
    <property type="entry name" value="S_TKc"/>
    <property type="match status" value="1"/>
</dbReference>
<evidence type="ECO:0000256" key="12">
    <source>
        <dbReference type="ARBA" id="ARBA00022741"/>
    </source>
</evidence>
<comment type="catalytic activity">
    <reaction evidence="19">
        <text>L-threonyl-[protein] + ATP = O-phospho-L-threonyl-[protein] + ADP + H(+)</text>
        <dbReference type="Rhea" id="RHEA:46608"/>
        <dbReference type="Rhea" id="RHEA-COMP:11060"/>
        <dbReference type="Rhea" id="RHEA-COMP:11605"/>
        <dbReference type="ChEBI" id="CHEBI:15378"/>
        <dbReference type="ChEBI" id="CHEBI:30013"/>
        <dbReference type="ChEBI" id="CHEBI:30616"/>
        <dbReference type="ChEBI" id="CHEBI:61977"/>
        <dbReference type="ChEBI" id="CHEBI:456216"/>
        <dbReference type="EC" id="2.7.11.1"/>
    </reaction>
</comment>
<dbReference type="InterPro" id="IPR055414">
    <property type="entry name" value="LRR_R13L4/SHOC2-like"/>
</dbReference>
<gene>
    <name evidence="24" type="ORF">BDA96_06G033200</name>
</gene>
<dbReference type="InterPro" id="IPR008271">
    <property type="entry name" value="Ser/Thr_kinase_AS"/>
</dbReference>
<evidence type="ECO:0000313" key="25">
    <source>
        <dbReference type="Proteomes" id="UP000807115"/>
    </source>
</evidence>
<dbReference type="FunFam" id="3.80.10.10:FF:000288">
    <property type="entry name" value="LRR receptor-like serine/threonine-protein kinase EFR"/>
    <property type="match status" value="1"/>
</dbReference>
<dbReference type="SUPFAM" id="SSF52047">
    <property type="entry name" value="RNI-like"/>
    <property type="match status" value="1"/>
</dbReference>
<evidence type="ECO:0000256" key="13">
    <source>
        <dbReference type="ARBA" id="ARBA00022777"/>
    </source>
</evidence>
<dbReference type="SUPFAM" id="SSF56112">
    <property type="entry name" value="Protein kinase-like (PK-like)"/>
    <property type="match status" value="1"/>
</dbReference>